<accession>A0ABQ4N256</accession>
<dbReference type="Gene3D" id="2.60.120.560">
    <property type="entry name" value="Exo-inulinase, domain 1"/>
    <property type="match status" value="1"/>
</dbReference>
<protein>
    <recommendedName>
        <fullName evidence="1">PKD domain-containing protein</fullName>
    </recommendedName>
</protein>
<sequence length="1478" mass="167367">MQVSLHVYDSFGLKSLEPATCDIVVKPDMPPVARLDVPPVAVRQTAYDIVNKSYSPDGDPIVQAEYRYKYDRNNNGFGDDEWVSLPGSLQKAVFRPAKVGKYLFHLKVTEAYGKWGDTSEIAETELTMDVVNNAPEVSFDMEGKYPQPNLNLYTTVTPQTMMGWPVYVTNEARQVYNKNNLWEVKNGWLASGEGRNFGQQENNIYHVEDPNRTAGEYWTSLGVTNNGFGTNRLSPWRSASSFDLRLNHPVVGPNGYLMEFEPYDYRNDLPKIRSNKKYIFFDHKDSIDFSIKKTTIYALDPKKLSPAEMYVEDFRVKYRYQNGSPFVYTIAIPEGLHTQWEMAGQYLYTFNFKDSKYEAVVYDIFTGNEIRRKTFPDDLGRSFQWGVWKISHASGPNVYLRRNIGTNVAGEAHAEWILMTPELELIDKPSWKVPAIRSYNWVVEGNPYVSIQPFFTDPTGAIYAYEGVRIPNGSYYYWDLNVTKYNPDLSLAWRTYLTAPAEAGYPNRASAGGFSSMFQLDQFNSLMINPLKGELLAKQYRTYWDGWIPLSSEVINVIDLSNGTIKGRLSESAGDDMEKYHYSTPDRTKMTVDWQGEISKADRSFTTTIDGYRTGFLNDYNCGRYNNVLDTAGQLVASFVSSNCYNYDEQIFGEYFGDGVYVYMTEPRNQNDSKYYLNVAVGTPTTTQPLFRSFTNGQFYSPSSINGDVEMLFSFRMENADYDSEWLGLSFRMQDSRNRYAAETDGKNIRIAKYVNGTRTVLKTMSYPLQSKRDYTFKLRIIGAEMQLFLDGAPLFTVSDSAFSGGRYGYFADKSFVSFGPLAYRALQLKDEWSHSYAIWDPVTAKAEVRYGNIRFEDPENDPMSGAYEWTIQHTVRFINNQGVSALHNRSFASEQLVFDKVGDYVVRLQARDDPHPDYRHPSNVFGQYRKLSDPFTRKVTVHRRPVSLFSVEQNSSGKLVWHDSSYDPDRYESPSRYSNENTGIDYLHTRGIMERKYYYRTPGGNYVTGKLMSPQEIGRYEIGMAVKDEYGAWSDYTVVYLDVGRLSPPNTPPVPGFTASAVNTYRGVPVTFNSTAYDLEDGGRENLPHEYYIRAAGSGGGADMLHSTSRTSWTKTFGSVGSFVVRQIVEDSAGASAQYEMQIQIHNRKPAATVVQPSSSDPSKPTRFDTLRPTFRWTFVDLDGDEQQKYQLRIYRLGGELVADTYTRGGSALQFVPTQNLPEGATLYVNVRAHDGYEWSDWSGPKYFYIETNRPPVADFDWMPKPVWEGDTLTLIDLSSDPDGDELTYNWNIRDPGGTVSTFTAVPVIPNAKPGSYLVTLTVSDGQLQHSVSKTVTVLPLTLVGDVRHTAEWEAIHRKAGHEVANHPKDFYAGEILLVSAVTSAAPVARVDAELKAKGLDGKLLETAARLQSSGDPTVYNGELYNVKWSSLTEGLDKGTYNVVFTVRYQNGVVKTATVPIRIIGSVYSEVGVHRRQ</sequence>
<dbReference type="SMART" id="SM00089">
    <property type="entry name" value="PKD"/>
    <property type="match status" value="2"/>
</dbReference>
<dbReference type="InterPro" id="IPR013783">
    <property type="entry name" value="Ig-like_fold"/>
</dbReference>
<dbReference type="CDD" id="cd00146">
    <property type="entry name" value="PKD"/>
    <property type="match status" value="1"/>
</dbReference>
<dbReference type="SUPFAM" id="SSF49299">
    <property type="entry name" value="PKD domain"/>
    <property type="match status" value="2"/>
</dbReference>
<dbReference type="EMBL" id="BOVJ01000024">
    <property type="protein sequence ID" value="GIQ62249.1"/>
    <property type="molecule type" value="Genomic_DNA"/>
</dbReference>
<dbReference type="Pfam" id="PF25788">
    <property type="entry name" value="Ig_Rha78A_N"/>
    <property type="match status" value="1"/>
</dbReference>
<evidence type="ECO:0000313" key="2">
    <source>
        <dbReference type="EMBL" id="GIQ62249.1"/>
    </source>
</evidence>
<gene>
    <name evidence="2" type="ORF">PACILC2_08170</name>
</gene>
<dbReference type="InterPro" id="IPR022409">
    <property type="entry name" value="PKD/Chitinase_dom"/>
</dbReference>
<dbReference type="SUPFAM" id="SSF49265">
    <property type="entry name" value="Fibronectin type III"/>
    <property type="match status" value="1"/>
</dbReference>
<reference evidence="2 3" key="1">
    <citation type="submission" date="2021-04" db="EMBL/GenBank/DDBJ databases">
        <title>Draft genome sequence of Paenibacillus cisolokensis, LC2-13A.</title>
        <authorList>
            <person name="Uke A."/>
            <person name="Chhe C."/>
            <person name="Baramee S."/>
            <person name="Kosugi A."/>
        </authorList>
    </citation>
    <scope>NUCLEOTIDE SEQUENCE [LARGE SCALE GENOMIC DNA]</scope>
    <source>
        <strain evidence="2 3">LC2-13A</strain>
    </source>
</reference>
<keyword evidence="3" id="KW-1185">Reference proteome</keyword>
<evidence type="ECO:0000313" key="3">
    <source>
        <dbReference type="Proteomes" id="UP000680304"/>
    </source>
</evidence>
<organism evidence="2 3">
    <name type="scientific">Paenibacillus cisolokensis</name>
    <dbReference type="NCBI Taxonomy" id="1658519"/>
    <lineage>
        <taxon>Bacteria</taxon>
        <taxon>Bacillati</taxon>
        <taxon>Bacillota</taxon>
        <taxon>Bacilli</taxon>
        <taxon>Bacillales</taxon>
        <taxon>Paenibacillaceae</taxon>
        <taxon>Paenibacillus</taxon>
    </lineage>
</organism>
<feature type="domain" description="PKD" evidence="1">
    <location>
        <begin position="1277"/>
        <end position="1339"/>
    </location>
</feature>
<dbReference type="Pfam" id="PF18911">
    <property type="entry name" value="PKD_4"/>
    <property type="match status" value="1"/>
</dbReference>
<name>A0ABQ4N256_9BACL</name>
<dbReference type="Proteomes" id="UP000680304">
    <property type="component" value="Unassembled WGS sequence"/>
</dbReference>
<dbReference type="InterPro" id="IPR000601">
    <property type="entry name" value="PKD_dom"/>
</dbReference>
<evidence type="ECO:0000259" key="1">
    <source>
        <dbReference type="PROSITE" id="PS50093"/>
    </source>
</evidence>
<dbReference type="InterPro" id="IPR035986">
    <property type="entry name" value="PKD_dom_sf"/>
</dbReference>
<comment type="caution">
    <text evidence="2">The sequence shown here is derived from an EMBL/GenBank/DDBJ whole genome shotgun (WGS) entry which is preliminary data.</text>
</comment>
<dbReference type="InterPro" id="IPR036116">
    <property type="entry name" value="FN3_sf"/>
</dbReference>
<dbReference type="Gene3D" id="2.60.40.10">
    <property type="entry name" value="Immunoglobulins"/>
    <property type="match status" value="3"/>
</dbReference>
<dbReference type="PROSITE" id="PS50093">
    <property type="entry name" value="PKD"/>
    <property type="match status" value="1"/>
</dbReference>
<proteinExistence type="predicted"/>